<gene>
    <name evidence="1" type="ORF">PL2TA16_00684</name>
</gene>
<dbReference type="AlphaFoldDB" id="V4I371"/>
<sequence length="107" mass="12078">MALGYDEFLKVASENGFDYFNNSWVSLGRQSTFDKATFIRFTHWEGLKGTMAIGCHNETGGYVGMCPYETAVLRESDTPDGAVLIIKGRAEESRYLEEIYKTLAPEY</sequence>
<protein>
    <submittedName>
        <fullName evidence="1">Uncharacterized protein</fullName>
    </submittedName>
</protein>
<evidence type="ECO:0000313" key="1">
    <source>
        <dbReference type="EMBL" id="ESP94684.1"/>
    </source>
</evidence>
<accession>V4I371</accession>
<dbReference type="Proteomes" id="UP000017820">
    <property type="component" value="Unassembled WGS sequence"/>
</dbReference>
<organism evidence="1 2">
    <name type="scientific">Pseudoalteromonas luteoviolacea (strain 2ta16)</name>
    <dbReference type="NCBI Taxonomy" id="1353533"/>
    <lineage>
        <taxon>Bacteria</taxon>
        <taxon>Pseudomonadati</taxon>
        <taxon>Pseudomonadota</taxon>
        <taxon>Gammaproteobacteria</taxon>
        <taxon>Alteromonadales</taxon>
        <taxon>Pseudoalteromonadaceae</taxon>
        <taxon>Pseudoalteromonas</taxon>
    </lineage>
</organism>
<comment type="caution">
    <text evidence="1">The sequence shown here is derived from an EMBL/GenBank/DDBJ whole genome shotgun (WGS) entry which is preliminary data.</text>
</comment>
<reference evidence="1 2" key="1">
    <citation type="submission" date="2013-07" db="EMBL/GenBank/DDBJ databases">
        <title>Draft genome sequence of Pseudoalteromonas luteoviolacea 2ta16.</title>
        <authorList>
            <person name="Allen E.E."/>
            <person name="Azam F."/>
            <person name="Podell S."/>
        </authorList>
    </citation>
    <scope>NUCLEOTIDE SEQUENCE [LARGE SCALE GENOMIC DNA]</scope>
    <source>
        <strain evidence="1 2">2ta16</strain>
    </source>
</reference>
<dbReference type="PATRIC" id="fig|1353533.3.peg.1121"/>
<proteinExistence type="predicted"/>
<name>V4I371_PSEL2</name>
<evidence type="ECO:0000313" key="2">
    <source>
        <dbReference type="Proteomes" id="UP000017820"/>
    </source>
</evidence>
<dbReference type="EMBL" id="AUSV01000013">
    <property type="protein sequence ID" value="ESP94684.1"/>
    <property type="molecule type" value="Genomic_DNA"/>
</dbReference>